<dbReference type="EMBL" id="AAYY01000009">
    <property type="protein sequence ID" value="EDP43024.1"/>
    <property type="molecule type" value="Genomic_DNA"/>
</dbReference>
<evidence type="ECO:0000256" key="1">
    <source>
        <dbReference type="SAM" id="MobiDB-lite"/>
    </source>
</evidence>
<dbReference type="InterPro" id="IPR057725">
    <property type="entry name" value="Ams2-SPT21_N"/>
</dbReference>
<feature type="compositionally biased region" description="Polar residues" evidence="1">
    <location>
        <begin position="745"/>
        <end position="764"/>
    </location>
</feature>
<dbReference type="Proteomes" id="UP000008837">
    <property type="component" value="Unassembled WGS sequence"/>
</dbReference>
<dbReference type="RefSeq" id="XP_001730238.1">
    <property type="nucleotide sequence ID" value="XM_001730186.1"/>
</dbReference>
<feature type="compositionally biased region" description="Basic and acidic residues" evidence="1">
    <location>
        <begin position="414"/>
        <end position="425"/>
    </location>
</feature>
<dbReference type="SUPFAM" id="SSF57716">
    <property type="entry name" value="Glucocorticoid receptor-like (DNA-binding domain)"/>
    <property type="match status" value="1"/>
</dbReference>
<feature type="region of interest" description="Disordered" evidence="1">
    <location>
        <begin position="624"/>
        <end position="678"/>
    </location>
</feature>
<dbReference type="GO" id="GO:0006357">
    <property type="term" value="P:regulation of transcription by RNA polymerase II"/>
    <property type="evidence" value="ECO:0007669"/>
    <property type="project" value="TreeGrafter"/>
</dbReference>
<dbReference type="GO" id="GO:0000183">
    <property type="term" value="P:rDNA heterochromatin formation"/>
    <property type="evidence" value="ECO:0007669"/>
    <property type="project" value="TreeGrafter"/>
</dbReference>
<dbReference type="GO" id="GO:0008270">
    <property type="term" value="F:zinc ion binding"/>
    <property type="evidence" value="ECO:0007669"/>
    <property type="project" value="InterPro"/>
</dbReference>
<dbReference type="OrthoDB" id="3199820at2759"/>
<name>A8Q4R9_MALGO</name>
<sequence>MISRVARRVPVRIARKQGSNSLLGRVSLKTCLNAICLASPELLLDKSNDYIVYAVDPEESAPRPVSTMSSPSKCDMSLQVFVGKGFFSNGIAEPGDGTSYVTGQVRLESRNSSAFSSDEEDTPGTQVLEVVLRMKEASQRGREQYQSRMRGIASSSTSLHMPTPASAPVSISESSLTPTVAAGVHEPDLHAVAIDSAPESSAPTPTTQVLQVLHAMQAHQGSLSQEQKSHLMGLLGMVAGAVQSGALPAPKDTTQAISSSDTPGDRQSWHSTPSPGPAAATPSCARNEVRNTRTSRPGLGDIRTELPRICYNCGTTQATTWRILTLPSGITINYPASERPPSDVVPLTWTSKHPNKGPIQSNCEARWQACNPCGLYFAKYGVARPEYVRNFVARPGKEDKKRDVAHPSPPVQTKRAERAERAERSKRAKGMPMMPSSRTGFTRTLSAVANREAERLQKQRRHDENMPPWSIPLESTLKSPTQSRSSRTGTSDTTVERLPGGMESSPCTVLQSLLSETEPSRTSVAPVLPPPQSPCRNASTLDDAQLPPMTSPVRRSPRKQPPGTMADVNPYATMLRSASSPVSKKVGSSAQIAAPREALTSPSDRAAHMLPPVNPFMGLAMLDDDIDTFGGPPSPSAGRTSRAKPAPKREIRTPSRLPREDSWPSHLHTSPTALGLAEPLPLAEQSTFKDLFAEHTHDHWLGAWNAPTSLTPAPSTGALKFGAPEPTPENTFPVSASAHAGGKPTTESTALASPTADDQATSPAPESVPLLSATSSSSSLVKRPPRRPMPATVEDASSSHSGSPPATSPDVDDSLVDLIEDPYGLLSTCGIGVLQPDRIAEENDHTHNERQGTTGLVLGHPDISGCSVDAFQGIELYNAPSFSQQLDAFTQSGHLGIAAHMNAGQDMSTALTTAEPQVFTFGHPSSSTQPASSHASAFAGQTETTNLESLLDDPTVQAMLHSSNAGLAPSLSHSAAAATSAPTTPTAITS</sequence>
<feature type="region of interest" description="Disordered" evidence="1">
    <location>
        <begin position="715"/>
        <end position="814"/>
    </location>
</feature>
<feature type="compositionally biased region" description="Polar residues" evidence="1">
    <location>
        <begin position="576"/>
        <end position="591"/>
    </location>
</feature>
<proteinExistence type="predicted"/>
<comment type="caution">
    <text evidence="3">The sequence shown here is derived from an EMBL/GenBank/DDBJ whole genome shotgun (WGS) entry which is preliminary data.</text>
</comment>
<feature type="region of interest" description="Disordered" evidence="1">
    <location>
        <begin position="453"/>
        <end position="607"/>
    </location>
</feature>
<feature type="domain" description="Ams2/SPT21 N-terminal" evidence="2">
    <location>
        <begin position="4"/>
        <end position="61"/>
    </location>
</feature>
<dbReference type="InParanoid" id="A8Q4R9"/>
<feature type="compositionally biased region" description="Low complexity" evidence="1">
    <location>
        <begin position="479"/>
        <end position="493"/>
    </location>
</feature>
<dbReference type="InterPro" id="IPR000679">
    <property type="entry name" value="Znf_GATA"/>
</dbReference>
<feature type="compositionally biased region" description="Low complexity" evidence="1">
    <location>
        <begin position="271"/>
        <end position="285"/>
    </location>
</feature>
<gene>
    <name evidence="3" type="ORF">MGL_2620</name>
</gene>
<dbReference type="PANTHER" id="PTHR39147">
    <property type="entry name" value="PROTEIN SPT21"/>
    <property type="match status" value="1"/>
</dbReference>
<dbReference type="GO" id="GO:0030466">
    <property type="term" value="P:silent mating-type cassette heterochromatin formation"/>
    <property type="evidence" value="ECO:0007669"/>
    <property type="project" value="TreeGrafter"/>
</dbReference>
<dbReference type="InterPro" id="IPR013088">
    <property type="entry name" value="Znf_NHR/GATA"/>
</dbReference>
<reference evidence="3 4" key="1">
    <citation type="journal article" date="2007" name="Proc. Natl. Acad. Sci. U.S.A.">
        <title>Dandruff-associated Malassezia genomes reveal convergent and divergent virulence traits shared with plant and human fungal pathogens.</title>
        <authorList>
            <person name="Xu J."/>
            <person name="Saunders C.W."/>
            <person name="Hu P."/>
            <person name="Grant R.A."/>
            <person name="Boekhout T."/>
            <person name="Kuramae E.E."/>
            <person name="Kronstad J.W."/>
            <person name="Deangelis Y.M."/>
            <person name="Reeder N.L."/>
            <person name="Johnstone K.R."/>
            <person name="Leland M."/>
            <person name="Fieno A.M."/>
            <person name="Begley W.M."/>
            <person name="Sun Y."/>
            <person name="Lacey M.P."/>
            <person name="Chaudhary T."/>
            <person name="Keough T."/>
            <person name="Chu L."/>
            <person name="Sears R."/>
            <person name="Yuan B."/>
            <person name="Dawson T.L.Jr."/>
        </authorList>
    </citation>
    <scope>NUCLEOTIDE SEQUENCE [LARGE SCALE GENOMIC DNA]</scope>
    <source>
        <strain evidence="4">ATCC MYA-4612 / CBS 7966</strain>
    </source>
</reference>
<dbReference type="GO" id="GO:0043565">
    <property type="term" value="F:sequence-specific DNA binding"/>
    <property type="evidence" value="ECO:0007669"/>
    <property type="project" value="InterPro"/>
</dbReference>
<organism evidence="3 4">
    <name type="scientific">Malassezia globosa (strain ATCC MYA-4612 / CBS 7966)</name>
    <name type="common">Dandruff-associated fungus</name>
    <dbReference type="NCBI Taxonomy" id="425265"/>
    <lineage>
        <taxon>Eukaryota</taxon>
        <taxon>Fungi</taxon>
        <taxon>Dikarya</taxon>
        <taxon>Basidiomycota</taxon>
        <taxon>Ustilaginomycotina</taxon>
        <taxon>Malasseziomycetes</taxon>
        <taxon>Malasseziales</taxon>
        <taxon>Malasseziaceae</taxon>
        <taxon>Malassezia</taxon>
    </lineage>
</organism>
<evidence type="ECO:0000259" key="2">
    <source>
        <dbReference type="Pfam" id="PF25823"/>
    </source>
</evidence>
<feature type="compositionally biased region" description="Basic and acidic residues" evidence="1">
    <location>
        <begin position="453"/>
        <end position="465"/>
    </location>
</feature>
<feature type="compositionally biased region" description="Polar residues" evidence="1">
    <location>
        <begin position="505"/>
        <end position="523"/>
    </location>
</feature>
<evidence type="ECO:0000313" key="3">
    <source>
        <dbReference type="EMBL" id="EDP43024.1"/>
    </source>
</evidence>
<dbReference type="InterPro" id="IPR042403">
    <property type="entry name" value="Spt21/Ams2"/>
</dbReference>
<dbReference type="GeneID" id="5854543"/>
<keyword evidence="4" id="KW-1185">Reference proteome</keyword>
<feature type="compositionally biased region" description="Low complexity" evidence="1">
    <location>
        <begin position="798"/>
        <end position="809"/>
    </location>
</feature>
<dbReference type="CDD" id="cd00202">
    <property type="entry name" value="ZnF_GATA"/>
    <property type="match status" value="1"/>
</dbReference>
<dbReference type="OMA" id="EARWQAC"/>
<feature type="compositionally biased region" description="Basic and acidic residues" evidence="1">
    <location>
        <begin position="396"/>
        <end position="405"/>
    </location>
</feature>
<dbReference type="PANTHER" id="PTHR39147:SF1">
    <property type="entry name" value="PROTEIN SPT21"/>
    <property type="match status" value="1"/>
</dbReference>
<feature type="compositionally biased region" description="Low complexity" evidence="1">
    <location>
        <begin position="767"/>
        <end position="780"/>
    </location>
</feature>
<protein>
    <recommendedName>
        <fullName evidence="2">Ams2/SPT21 N-terminal domain-containing protein</fullName>
    </recommendedName>
</protein>
<dbReference type="KEGG" id="mgl:MGL_2620"/>
<feature type="region of interest" description="Disordered" evidence="1">
    <location>
        <begin position="246"/>
        <end position="301"/>
    </location>
</feature>
<dbReference type="VEuPathDB" id="FungiDB:MGL_2620"/>
<evidence type="ECO:0000313" key="4">
    <source>
        <dbReference type="Proteomes" id="UP000008837"/>
    </source>
</evidence>
<dbReference type="Gene3D" id="3.30.50.10">
    <property type="entry name" value="Erythroid Transcription Factor GATA-1, subunit A"/>
    <property type="match status" value="1"/>
</dbReference>
<feature type="region of interest" description="Disordered" evidence="1">
    <location>
        <begin position="396"/>
        <end position="439"/>
    </location>
</feature>
<accession>A8Q4R9</accession>
<dbReference type="AlphaFoldDB" id="A8Q4R9"/>
<dbReference type="Pfam" id="PF25823">
    <property type="entry name" value="Ams2-SPT21_N"/>
    <property type="match status" value="1"/>
</dbReference>
<feature type="compositionally biased region" description="Polar residues" evidence="1">
    <location>
        <begin position="252"/>
        <end position="262"/>
    </location>
</feature>
<feature type="compositionally biased region" description="Basic and acidic residues" evidence="1">
    <location>
        <begin position="647"/>
        <end position="663"/>
    </location>
</feature>